<keyword evidence="4" id="KW-1185">Reference proteome</keyword>
<proteinExistence type="predicted"/>
<comment type="caution">
    <text evidence="3">The sequence shown here is derived from an EMBL/GenBank/DDBJ whole genome shotgun (WGS) entry which is preliminary data.</text>
</comment>
<evidence type="ECO:0000256" key="2">
    <source>
        <dbReference type="SAM" id="Phobius"/>
    </source>
</evidence>
<gene>
    <name evidence="3" type="ORF">XAT740_LOCUS2531</name>
</gene>
<sequence length="414" mass="44903">MKRFPSVKVTKIRRYRSTSYRNAKSTTHNGHISVNRVHSVVTDFNSTQKENQTLVVENVGGLSTAPKKVSSVRLNKSIERSPTTSSITHISRVQSSNVPHATLSLQDNRSNCSSSPHTQQSRFISNPSPYFSKSPITGSESTSPSCLIDDYRSIYTIGKTKRHKNERLSCFKNYSVRYFLAIGLAILLICGVAIAVPLTIVATNRPTTQTQNTSSTITTTTTTTTTTVTILTTATTSTTTAATVTITSNLCTSAWTGITMIYHCDNCNQQLSWQQLSFIYVAIANVTRIIFALRRDLGYFGIDGVSIRDTSAPSVELLTNGGFETGTFSSWTLCVQSGATSSGSVESTSSGISYGSYNFTAFAGSFYYLGGATIKTEYLTQTFSSIIGNSYTFSFYYVYAGSGSSSSGDFLLSA</sequence>
<keyword evidence="2" id="KW-0812">Transmembrane</keyword>
<dbReference type="AlphaFoldDB" id="A0A813S9G7"/>
<dbReference type="Proteomes" id="UP000663828">
    <property type="component" value="Unassembled WGS sequence"/>
</dbReference>
<keyword evidence="2" id="KW-1133">Transmembrane helix</keyword>
<dbReference type="Gene3D" id="2.60.120.260">
    <property type="entry name" value="Galactose-binding domain-like"/>
    <property type="match status" value="1"/>
</dbReference>
<protein>
    <submittedName>
        <fullName evidence="3">Uncharacterized protein</fullName>
    </submittedName>
</protein>
<evidence type="ECO:0000313" key="4">
    <source>
        <dbReference type="Proteomes" id="UP000663828"/>
    </source>
</evidence>
<organism evidence="3 4">
    <name type="scientific">Adineta ricciae</name>
    <name type="common">Rotifer</name>
    <dbReference type="NCBI Taxonomy" id="249248"/>
    <lineage>
        <taxon>Eukaryota</taxon>
        <taxon>Metazoa</taxon>
        <taxon>Spiralia</taxon>
        <taxon>Gnathifera</taxon>
        <taxon>Rotifera</taxon>
        <taxon>Eurotatoria</taxon>
        <taxon>Bdelloidea</taxon>
        <taxon>Adinetida</taxon>
        <taxon>Adinetidae</taxon>
        <taxon>Adineta</taxon>
    </lineage>
</organism>
<reference evidence="3" key="1">
    <citation type="submission" date="2021-02" db="EMBL/GenBank/DDBJ databases">
        <authorList>
            <person name="Nowell W R."/>
        </authorList>
    </citation>
    <scope>NUCLEOTIDE SEQUENCE</scope>
</reference>
<feature type="transmembrane region" description="Helical" evidence="2">
    <location>
        <begin position="178"/>
        <end position="202"/>
    </location>
</feature>
<accession>A0A813S9G7</accession>
<evidence type="ECO:0000256" key="1">
    <source>
        <dbReference type="SAM" id="MobiDB-lite"/>
    </source>
</evidence>
<feature type="region of interest" description="Disordered" evidence="1">
    <location>
        <begin position="106"/>
        <end position="126"/>
    </location>
</feature>
<name>A0A813S9G7_ADIRI</name>
<keyword evidence="2" id="KW-0472">Membrane</keyword>
<dbReference type="EMBL" id="CAJNOR010000089">
    <property type="protein sequence ID" value="CAF0792033.1"/>
    <property type="molecule type" value="Genomic_DNA"/>
</dbReference>
<evidence type="ECO:0000313" key="3">
    <source>
        <dbReference type="EMBL" id="CAF0792033.1"/>
    </source>
</evidence>